<dbReference type="Proteomes" id="UP000790377">
    <property type="component" value="Unassembled WGS sequence"/>
</dbReference>
<organism evidence="1 2">
    <name type="scientific">Hygrophoropsis aurantiaca</name>
    <dbReference type="NCBI Taxonomy" id="72124"/>
    <lineage>
        <taxon>Eukaryota</taxon>
        <taxon>Fungi</taxon>
        <taxon>Dikarya</taxon>
        <taxon>Basidiomycota</taxon>
        <taxon>Agaricomycotina</taxon>
        <taxon>Agaricomycetes</taxon>
        <taxon>Agaricomycetidae</taxon>
        <taxon>Boletales</taxon>
        <taxon>Coniophorineae</taxon>
        <taxon>Hygrophoropsidaceae</taxon>
        <taxon>Hygrophoropsis</taxon>
    </lineage>
</organism>
<reference evidence="1" key="1">
    <citation type="journal article" date="2021" name="New Phytol.">
        <title>Evolutionary innovations through gain and loss of genes in the ectomycorrhizal Boletales.</title>
        <authorList>
            <person name="Wu G."/>
            <person name="Miyauchi S."/>
            <person name="Morin E."/>
            <person name="Kuo A."/>
            <person name="Drula E."/>
            <person name="Varga T."/>
            <person name="Kohler A."/>
            <person name="Feng B."/>
            <person name="Cao Y."/>
            <person name="Lipzen A."/>
            <person name="Daum C."/>
            <person name="Hundley H."/>
            <person name="Pangilinan J."/>
            <person name="Johnson J."/>
            <person name="Barry K."/>
            <person name="LaButti K."/>
            <person name="Ng V."/>
            <person name="Ahrendt S."/>
            <person name="Min B."/>
            <person name="Choi I.G."/>
            <person name="Park H."/>
            <person name="Plett J.M."/>
            <person name="Magnuson J."/>
            <person name="Spatafora J.W."/>
            <person name="Nagy L.G."/>
            <person name="Henrissat B."/>
            <person name="Grigoriev I.V."/>
            <person name="Yang Z.L."/>
            <person name="Xu J."/>
            <person name="Martin F.M."/>
        </authorList>
    </citation>
    <scope>NUCLEOTIDE SEQUENCE</scope>
    <source>
        <strain evidence="1">ATCC 28755</strain>
    </source>
</reference>
<protein>
    <submittedName>
        <fullName evidence="1">Uncharacterized protein</fullName>
    </submittedName>
</protein>
<evidence type="ECO:0000313" key="1">
    <source>
        <dbReference type="EMBL" id="KAH7905240.1"/>
    </source>
</evidence>
<keyword evidence="2" id="KW-1185">Reference proteome</keyword>
<gene>
    <name evidence="1" type="ORF">BJ138DRAFT_1138338</name>
</gene>
<accession>A0ACB7ZW30</accession>
<name>A0ACB7ZW30_9AGAM</name>
<comment type="caution">
    <text evidence="1">The sequence shown here is derived from an EMBL/GenBank/DDBJ whole genome shotgun (WGS) entry which is preliminary data.</text>
</comment>
<sequence length="984" mass="112451">MAQIIPRTQTIRRRNFSTRQIPCSFHGCCRVFKNRSGLTQHLNSPLAHAHLQVPRHRVHTCMADREAGEMPQQPASSPRENPMSFDDPAMALDEPMIPDDSEQPDLATRKSRVRDYHEMLDGRICNENGDFIDPASPPPPRTARTADDWTPYRNRAEFELAEFLFTRNQMPGAQINTLMDLIKVLLLQNADTPLQPPFSDHKDLYNVIDSTPLGDVAWQSFSVNYQGEKPSEGAPSWMNSEYEVCYRDPREMLRNMLANPDFDGEIDYAPYRDFDANEKREYKDLMSGDWAWQQADLIAKDPATHGSTFVPVILGSDKTTVSVATGQTDYYPLYMSIGNVHNNVRRAHRNAVAVIGFLAMPKAEKEHASSEAFRKFRRQILHTSLSKILSSLKEVMTRPEIARCADGHFRRVIYGLGPYIADYEEQVVLACIVKDWCGKCTAYPNSLDSGGIKRSREHTDLLVELIDLKSLWDEFGLVGDLVPFTNDFPRADIHELLAPDILHQLIKGTFKDHLVTWVQEYLEMKHGKTGASKVMDDIDRRIAAVAPCAGLRRFPDGRGFKQWTGDDSKALMKVYLPAIEGHVPQDVVRSFRAFLEFCYIARRDYHTEESLKQLQDALDRFHKYRVIFKKVGLRLHLSLPRQHSMSHYLSLIRMFGSPNGLCSSITESKHIKAVKEPWRRSSHYEALSQMLLTNQRLDKIAASRVDFQKRGMLSGTCLLAPIDKPTPPQRNDTTSGTGPMPNNYNNDDEYPHDEETVDGPTIQARRNRAKDVLALAKELKEPQLPKHIRRFLHSQIHPNDPRSTSEIPLAECPRYEGKISIFHSAGATFYAPSDPSGIGGMRREHIRATPSWRKRHPRYDCVYVNMNPNCEAMQGLNIARVLCFFSFTFQGTLYPCALVHWFARISDEPDENTGMWKVQPQFNDDKSAEISIIHIDTIFRAAHLIPVYGSKFVPKSIKYHHSYDVFRTFYVNKYADHHTFTLTG</sequence>
<dbReference type="EMBL" id="MU268237">
    <property type="protein sequence ID" value="KAH7905240.1"/>
    <property type="molecule type" value="Genomic_DNA"/>
</dbReference>
<evidence type="ECO:0000313" key="2">
    <source>
        <dbReference type="Proteomes" id="UP000790377"/>
    </source>
</evidence>
<proteinExistence type="predicted"/>